<comment type="caution">
    <text evidence="2">The sequence shown here is derived from an EMBL/GenBank/DDBJ whole genome shotgun (WGS) entry which is preliminary data.</text>
</comment>
<sequence length="723" mass="84062">MKLPLSTVLAFVPHYDGKPSKKILSLLSKNVTEMNMECVYFPDIYSITSVAHRIIDVFATISESFKVNFNSETADYPRKQIKSIMQKMVEYRQNKEFPEINKLFYLLSELVLGIVGAHETASESSKKSVAERSQNKFIKLVSSSDSILSIPTFDQIKTEEFYTKIDEMNKLMRAHKNTYKELQQLQKTAEMSRNYLEDKLSSKNLKARDNSIKQLQTTLTDKKQKAAESAKRYLTLLTKEKMTRNAMRMLERNLSEDIRFTLTDRIHSGLLSMKYILTTQTNILCEVLPHIDDFDCTYQFSSPQEFHAANGFKVRLPDIQYVNYKSGIHITKEQPSELTTVQRNNNNVSCQENQFKFLYNSYVKTKDLSEKKTSALRDELIVKLKVATDESEVAFRWFKTNPWNQKKWGFFRKSTENMDSIQNAVSKIENKSSGEAKSKAGGHRRLLDDPEFIVALCVTQFVLSYLNCLTKSLQNKDCDMVLAYDDAANTLKTLRQLRTDEHFRKVYKRAQAIAAKQEIPLVPRRRTGRQVHRDNPTVDSAEQLWRTTIYFAFLDHVCTEMERRFPHDQRQMMLGQNLVPSKLANLNDTIQDELLQVYSPDLPDVNTWEQEVTRWKVKFSDIPKAKLPGTLKSSLKQAHQDFYPNIRRIFVLLLTMTVTSVCCERSFSGLRRLKTWERSTMGEERLCGLAMLHTHRDKDVSREDILLRFDRTGHRRIGKLTFD</sequence>
<keyword evidence="3" id="KW-1185">Reference proteome</keyword>
<organism evidence="2 3">
    <name type="scientific">Mytilus edulis</name>
    <name type="common">Blue mussel</name>
    <dbReference type="NCBI Taxonomy" id="6550"/>
    <lineage>
        <taxon>Eukaryota</taxon>
        <taxon>Metazoa</taxon>
        <taxon>Spiralia</taxon>
        <taxon>Lophotrochozoa</taxon>
        <taxon>Mollusca</taxon>
        <taxon>Bivalvia</taxon>
        <taxon>Autobranchia</taxon>
        <taxon>Pteriomorphia</taxon>
        <taxon>Mytilida</taxon>
        <taxon>Mytiloidea</taxon>
        <taxon>Mytilidae</taxon>
        <taxon>Mytilinae</taxon>
        <taxon>Mytilus</taxon>
    </lineage>
</organism>
<dbReference type="SUPFAM" id="SSF53098">
    <property type="entry name" value="Ribonuclease H-like"/>
    <property type="match status" value="1"/>
</dbReference>
<dbReference type="Pfam" id="PF05699">
    <property type="entry name" value="Dimer_Tnp_hAT"/>
    <property type="match status" value="1"/>
</dbReference>
<dbReference type="PANTHER" id="PTHR46289:SF17">
    <property type="entry name" value="HAT C-TERMINAL DIMERISATION DOMAIN-CONTAINING PROTEIN"/>
    <property type="match status" value="1"/>
</dbReference>
<evidence type="ECO:0000259" key="1">
    <source>
        <dbReference type="Pfam" id="PF05699"/>
    </source>
</evidence>
<dbReference type="GO" id="GO:0046983">
    <property type="term" value="F:protein dimerization activity"/>
    <property type="evidence" value="ECO:0007669"/>
    <property type="project" value="InterPro"/>
</dbReference>
<evidence type="ECO:0000313" key="2">
    <source>
        <dbReference type="EMBL" id="CAG2194525.1"/>
    </source>
</evidence>
<dbReference type="InterPro" id="IPR052958">
    <property type="entry name" value="IFN-induced_PKR_regulator"/>
</dbReference>
<name>A0A8S3QCI2_MYTED</name>
<dbReference type="InterPro" id="IPR012337">
    <property type="entry name" value="RNaseH-like_sf"/>
</dbReference>
<accession>A0A8S3QCI2</accession>
<evidence type="ECO:0000313" key="3">
    <source>
        <dbReference type="Proteomes" id="UP000683360"/>
    </source>
</evidence>
<dbReference type="InterPro" id="IPR008906">
    <property type="entry name" value="HATC_C_dom"/>
</dbReference>
<proteinExistence type="predicted"/>
<reference evidence="2" key="1">
    <citation type="submission" date="2021-03" db="EMBL/GenBank/DDBJ databases">
        <authorList>
            <person name="Bekaert M."/>
        </authorList>
    </citation>
    <scope>NUCLEOTIDE SEQUENCE</scope>
</reference>
<gene>
    <name evidence="2" type="ORF">MEDL_9546</name>
</gene>
<dbReference type="AlphaFoldDB" id="A0A8S3QCI2"/>
<dbReference type="EMBL" id="CAJPWZ010000483">
    <property type="protein sequence ID" value="CAG2194525.1"/>
    <property type="molecule type" value="Genomic_DNA"/>
</dbReference>
<dbReference type="Proteomes" id="UP000683360">
    <property type="component" value="Unassembled WGS sequence"/>
</dbReference>
<dbReference type="OrthoDB" id="10037933at2759"/>
<dbReference type="PANTHER" id="PTHR46289">
    <property type="entry name" value="52 KDA REPRESSOR OF THE INHIBITOR OF THE PROTEIN KINASE-LIKE PROTEIN-RELATED"/>
    <property type="match status" value="1"/>
</dbReference>
<feature type="domain" description="HAT C-terminal dimerisation" evidence="1">
    <location>
        <begin position="638"/>
        <end position="695"/>
    </location>
</feature>
<protein>
    <recommendedName>
        <fullName evidence="1">HAT C-terminal dimerisation domain-containing protein</fullName>
    </recommendedName>
</protein>